<name>A0A9W9ZRA0_9CNID</name>
<reference evidence="2" key="1">
    <citation type="submission" date="2023-01" db="EMBL/GenBank/DDBJ databases">
        <title>Genome assembly of the deep-sea coral Lophelia pertusa.</title>
        <authorList>
            <person name="Herrera S."/>
            <person name="Cordes E."/>
        </authorList>
    </citation>
    <scope>NUCLEOTIDE SEQUENCE</scope>
    <source>
        <strain evidence="2">USNM1676648</strain>
        <tissue evidence="2">Polyp</tissue>
    </source>
</reference>
<dbReference type="Proteomes" id="UP001163046">
    <property type="component" value="Unassembled WGS sequence"/>
</dbReference>
<feature type="compositionally biased region" description="Basic and acidic residues" evidence="1">
    <location>
        <begin position="1"/>
        <end position="34"/>
    </location>
</feature>
<protein>
    <submittedName>
        <fullName evidence="2">Uncharacterized protein</fullName>
    </submittedName>
</protein>
<gene>
    <name evidence="2" type="ORF">OS493_012338</name>
</gene>
<keyword evidence="3" id="KW-1185">Reference proteome</keyword>
<sequence length="80" mass="9537">MKEEITNTKKELEKEIEKRRRKEQENKEMKRKMNEGNGTGSGEAGSKMKSLLFTIQNYRRRTTEKRVKESKKADKTTDER</sequence>
<evidence type="ECO:0000256" key="1">
    <source>
        <dbReference type="SAM" id="MobiDB-lite"/>
    </source>
</evidence>
<dbReference type="AlphaFoldDB" id="A0A9W9ZRA0"/>
<accession>A0A9W9ZRA0</accession>
<dbReference type="EMBL" id="MU825878">
    <property type="protein sequence ID" value="KAJ7386005.1"/>
    <property type="molecule type" value="Genomic_DNA"/>
</dbReference>
<organism evidence="2 3">
    <name type="scientific">Desmophyllum pertusum</name>
    <dbReference type="NCBI Taxonomy" id="174260"/>
    <lineage>
        <taxon>Eukaryota</taxon>
        <taxon>Metazoa</taxon>
        <taxon>Cnidaria</taxon>
        <taxon>Anthozoa</taxon>
        <taxon>Hexacorallia</taxon>
        <taxon>Scleractinia</taxon>
        <taxon>Caryophylliina</taxon>
        <taxon>Caryophylliidae</taxon>
        <taxon>Desmophyllum</taxon>
    </lineage>
</organism>
<evidence type="ECO:0000313" key="2">
    <source>
        <dbReference type="EMBL" id="KAJ7386005.1"/>
    </source>
</evidence>
<proteinExistence type="predicted"/>
<comment type="caution">
    <text evidence="2">The sequence shown here is derived from an EMBL/GenBank/DDBJ whole genome shotgun (WGS) entry which is preliminary data.</text>
</comment>
<feature type="region of interest" description="Disordered" evidence="1">
    <location>
        <begin position="1"/>
        <end position="80"/>
    </location>
</feature>
<feature type="compositionally biased region" description="Basic and acidic residues" evidence="1">
    <location>
        <begin position="64"/>
        <end position="80"/>
    </location>
</feature>
<evidence type="ECO:0000313" key="3">
    <source>
        <dbReference type="Proteomes" id="UP001163046"/>
    </source>
</evidence>